<keyword evidence="1" id="KW-0812">Transmembrane</keyword>
<sequence>MAFFMLDFFSSHEFDIASSAISIIYMAILGIYTSEKEYERWKNRFTSQFAGEGFVIAWTIIMAIFVIMAPFSDGLYKIPEESAVMYTVVIGVFAVSNHSKRIHNRK</sequence>
<proteinExistence type="predicted"/>
<reference evidence="2 3" key="1">
    <citation type="journal article" date="2016" name="Nat. Commun.">
        <title>Thousands of microbial genomes shed light on interconnected biogeochemical processes in an aquifer system.</title>
        <authorList>
            <person name="Anantharaman K."/>
            <person name="Brown C.T."/>
            <person name="Hug L.A."/>
            <person name="Sharon I."/>
            <person name="Castelle C.J."/>
            <person name="Probst A.J."/>
            <person name="Thomas B.C."/>
            <person name="Singh A."/>
            <person name="Wilkins M.J."/>
            <person name="Karaoz U."/>
            <person name="Brodie E.L."/>
            <person name="Williams K.H."/>
            <person name="Hubbard S.S."/>
            <person name="Banfield J.F."/>
        </authorList>
    </citation>
    <scope>NUCLEOTIDE SEQUENCE [LARGE SCALE GENOMIC DNA]</scope>
</reference>
<keyword evidence="1" id="KW-1133">Transmembrane helix</keyword>
<dbReference type="Proteomes" id="UP000177376">
    <property type="component" value="Unassembled WGS sequence"/>
</dbReference>
<dbReference type="AlphaFoldDB" id="A0A1G1YJW3"/>
<evidence type="ECO:0000256" key="1">
    <source>
        <dbReference type="SAM" id="Phobius"/>
    </source>
</evidence>
<dbReference type="EMBL" id="MHIM01000013">
    <property type="protein sequence ID" value="OGY52623.1"/>
    <property type="molecule type" value="Genomic_DNA"/>
</dbReference>
<feature type="transmembrane region" description="Helical" evidence="1">
    <location>
        <begin position="83"/>
        <end position="99"/>
    </location>
</feature>
<feature type="transmembrane region" description="Helical" evidence="1">
    <location>
        <begin position="14"/>
        <end position="32"/>
    </location>
</feature>
<feature type="transmembrane region" description="Helical" evidence="1">
    <location>
        <begin position="53"/>
        <end position="71"/>
    </location>
</feature>
<evidence type="ECO:0000313" key="3">
    <source>
        <dbReference type="Proteomes" id="UP000177376"/>
    </source>
</evidence>
<accession>A0A1G1YJW3</accession>
<evidence type="ECO:0000313" key="2">
    <source>
        <dbReference type="EMBL" id="OGY52623.1"/>
    </source>
</evidence>
<organism evidence="2 3">
    <name type="scientific">Candidatus Buchananbacteria bacterium RIFCSPLOWO2_01_FULL_39_33</name>
    <dbReference type="NCBI Taxonomy" id="1797543"/>
    <lineage>
        <taxon>Bacteria</taxon>
        <taxon>Candidatus Buchananiibacteriota</taxon>
    </lineage>
</organism>
<protein>
    <submittedName>
        <fullName evidence="2">Uncharacterized protein</fullName>
    </submittedName>
</protein>
<gene>
    <name evidence="2" type="ORF">A3A02_03820</name>
</gene>
<keyword evidence="1" id="KW-0472">Membrane</keyword>
<name>A0A1G1YJW3_9BACT</name>
<comment type="caution">
    <text evidence="2">The sequence shown here is derived from an EMBL/GenBank/DDBJ whole genome shotgun (WGS) entry which is preliminary data.</text>
</comment>